<evidence type="ECO:0000313" key="1">
    <source>
        <dbReference type="EMBL" id="KAI5670508.1"/>
    </source>
</evidence>
<reference evidence="2" key="1">
    <citation type="journal article" date="2023" name="Nat. Plants">
        <title>Single-cell RNA sequencing provides a high-resolution roadmap for understanding the multicellular compartmentation of specialized metabolism.</title>
        <authorList>
            <person name="Sun S."/>
            <person name="Shen X."/>
            <person name="Li Y."/>
            <person name="Li Y."/>
            <person name="Wang S."/>
            <person name="Li R."/>
            <person name="Zhang H."/>
            <person name="Shen G."/>
            <person name="Guo B."/>
            <person name="Wei J."/>
            <person name="Xu J."/>
            <person name="St-Pierre B."/>
            <person name="Chen S."/>
            <person name="Sun C."/>
        </authorList>
    </citation>
    <scope>NUCLEOTIDE SEQUENCE [LARGE SCALE GENOMIC DNA]</scope>
</reference>
<keyword evidence="2" id="KW-1185">Reference proteome</keyword>
<comment type="caution">
    <text evidence="1">The sequence shown here is derived from an EMBL/GenBank/DDBJ whole genome shotgun (WGS) entry which is preliminary data.</text>
</comment>
<accession>A0ACC0BD77</accession>
<dbReference type="EMBL" id="CM044703">
    <property type="protein sequence ID" value="KAI5670508.1"/>
    <property type="molecule type" value="Genomic_DNA"/>
</dbReference>
<protein>
    <submittedName>
        <fullName evidence="1">Uncharacterized protein</fullName>
    </submittedName>
</protein>
<evidence type="ECO:0000313" key="2">
    <source>
        <dbReference type="Proteomes" id="UP001060085"/>
    </source>
</evidence>
<proteinExistence type="predicted"/>
<name>A0ACC0BD77_CATRO</name>
<sequence length="639" mass="72694">MAEKRKMRSEASSSNSGGGSNVRGESSVIDVGRRRSSCGYCRSAGHTSISHGLWAHSLRVDDYQALLDRGWRRSGCFLYKPEMERTCCPSYTIRLKASEFVPSKDQVRVAKRMQRFLDGTLDVKRVEKSIDEPTTTKGSCSYFQNESSNSQTRELSESNCEEKKKDEELLCYLSDQINVAVQELIQNGKFPSDLQFPRASVKKVAPAKRKLLAEGSERLLFSCNISFQISAILKRAKKDVHLENSEKENGWAADVTPKIIAEILAEQRRQMAESCGLLIRACNGHINFYSTVNQACFDDILRSEKMTKECPTKVGMEESSLKKSDGTPRVKRRRLEIRLKRSSFDPEEYSLYRKYQIRVHNDTPDRVSENSYRRFLVDTPLVYVSPTGDDMVPPCGFGSFHQQYVIDGKLIAVGVIDILPKCLSSKYLFWDPDLASLSLGKFSALEEIKWVKENQAHCPSLQYYYLGYYIHSCNKMRYKAAYRPSELLCPLRYQWIPFDIAKPLLDKNRYVVLSDYAALQNGEKLPPSLLENHMEEQQEELFHEGKNDIFVNGDEEMAELDSEDSDDESDPEAGSASSSEIGDSDVGNVLIGLRSARLRYKDLCQAFSPSKRKYMDSQLRKYVKAVGAELSERMVFSLT</sequence>
<organism evidence="1 2">
    <name type="scientific">Catharanthus roseus</name>
    <name type="common">Madagascar periwinkle</name>
    <name type="synonym">Vinca rosea</name>
    <dbReference type="NCBI Taxonomy" id="4058"/>
    <lineage>
        <taxon>Eukaryota</taxon>
        <taxon>Viridiplantae</taxon>
        <taxon>Streptophyta</taxon>
        <taxon>Embryophyta</taxon>
        <taxon>Tracheophyta</taxon>
        <taxon>Spermatophyta</taxon>
        <taxon>Magnoliopsida</taxon>
        <taxon>eudicotyledons</taxon>
        <taxon>Gunneridae</taxon>
        <taxon>Pentapetalae</taxon>
        <taxon>asterids</taxon>
        <taxon>lamiids</taxon>
        <taxon>Gentianales</taxon>
        <taxon>Apocynaceae</taxon>
        <taxon>Rauvolfioideae</taxon>
        <taxon>Vinceae</taxon>
        <taxon>Catharanthinae</taxon>
        <taxon>Catharanthus</taxon>
    </lineage>
</organism>
<dbReference type="Proteomes" id="UP001060085">
    <property type="component" value="Linkage Group LG03"/>
</dbReference>
<gene>
    <name evidence="1" type="ORF">M9H77_10872</name>
</gene>